<dbReference type="PANTHER" id="PTHR32305">
    <property type="match status" value="1"/>
</dbReference>
<dbReference type="NCBIfam" id="TIGR03696">
    <property type="entry name" value="Rhs_assc_core"/>
    <property type="match status" value="1"/>
</dbReference>
<dbReference type="Proteomes" id="UP000435036">
    <property type="component" value="Unassembled WGS sequence"/>
</dbReference>
<dbReference type="AlphaFoldDB" id="A0A6N8L212"/>
<dbReference type="Pfam" id="PF05593">
    <property type="entry name" value="RHS_repeat"/>
    <property type="match status" value="1"/>
</dbReference>
<dbReference type="Gene3D" id="2.180.10.10">
    <property type="entry name" value="RHS repeat-associated core"/>
    <property type="match status" value="1"/>
</dbReference>
<sequence>MSPNCCFKKGMAKYREIRGQVYKIFDGAGVSETPDYDFKGNVLIQKRTYTEDATQHPDWTSIGSVNLETATYETATVYDALNRPVKLTTPDNGETTYTYDKGGLLKTVEVENVHSLDTEIVNNIEYDAKGQRTKVQYGNGTTTTYEYDEYTFRVKRIRTTRHSDSKELQDLRYWYDPIGNVTLQKDLAQQTVYFDGSVADAKNDYTYDALYRLIQAEGREHAGNNTAPNYNDNGRIGITPVPIASADTAKMRRYTQHYEYDEVGNFITMQHTVIGGTGNWTRYYTTANNSNRLMSTVVGSGTPESYAYDNRGNITGGFIHLQSLTFNAENRLEKVIIDSNRTAYYQYDNAGQRVRKTIVDTNSNITEVRKYIGEWEVYSKSVSSTLTIERETLHISDDTGRIALIDTRTTGTGAEPAQLLRYQYSNHLGTATLELDDAGAIISYEEYFSYGSTSFQSGRSLAEVSLKRFKYCSCERDEESGLYSMGRRYYIPWLASWTAVDMLQSEMPMWSPYNYGFCNPVKWTDTTGMQPEDDKKPRESPQQLQENKIDYKGEDSLKFFENGTEGFMFLSQGTNAKGESRDYWIGAVPLDSMEGFEYYYYDYDLVKSTGNKDSGWVSFWNDKEIQAIRMKATEQFIRVTQVGFTTSLTLPFGGIGTGFNFTMRGLSSLTDAGGQYLTNGFDIGKINITSGLASGILMNPVASESIGQGFAYTYNDGFKQSYILGDMSDVEFSANIGIALGVGLTFKGLNIAISTSGGTQNSIGIKRDLLILGRQGALNSLRFGNTIMGTWQSATSNTIQKMIIDQRK</sequence>
<evidence type="ECO:0000313" key="2">
    <source>
        <dbReference type="Proteomes" id="UP000435036"/>
    </source>
</evidence>
<dbReference type="EMBL" id="WSQA01000015">
    <property type="protein sequence ID" value="MVZ63775.1"/>
    <property type="molecule type" value="Genomic_DNA"/>
</dbReference>
<evidence type="ECO:0000313" key="1">
    <source>
        <dbReference type="EMBL" id="MVZ63775.1"/>
    </source>
</evidence>
<name>A0A6N8L212_9SPHI</name>
<dbReference type="InterPro" id="IPR022385">
    <property type="entry name" value="Rhs_assc_core"/>
</dbReference>
<dbReference type="InterPro" id="IPR050708">
    <property type="entry name" value="T6SS_VgrG/RHS"/>
</dbReference>
<reference evidence="1 2" key="1">
    <citation type="submission" date="2019-12" db="EMBL/GenBank/DDBJ databases">
        <authorList>
            <person name="Dong K."/>
        </authorList>
    </citation>
    <scope>NUCLEOTIDE SEQUENCE [LARGE SCALE GENOMIC DNA]</scope>
    <source>
        <strain evidence="1 2">JCM 31225</strain>
    </source>
</reference>
<dbReference type="InterPro" id="IPR031325">
    <property type="entry name" value="RHS_repeat"/>
</dbReference>
<proteinExistence type="predicted"/>
<evidence type="ECO:0008006" key="3">
    <source>
        <dbReference type="Google" id="ProtNLM"/>
    </source>
</evidence>
<organism evidence="1 2">
    <name type="scientific">Sphingobacterium humi</name>
    <dbReference type="NCBI Taxonomy" id="1796905"/>
    <lineage>
        <taxon>Bacteria</taxon>
        <taxon>Pseudomonadati</taxon>
        <taxon>Bacteroidota</taxon>
        <taxon>Sphingobacteriia</taxon>
        <taxon>Sphingobacteriales</taxon>
        <taxon>Sphingobacteriaceae</taxon>
        <taxon>Sphingobacterium</taxon>
    </lineage>
</organism>
<keyword evidence="2" id="KW-1185">Reference proteome</keyword>
<dbReference type="NCBIfam" id="TIGR01643">
    <property type="entry name" value="YD_repeat_2x"/>
    <property type="match status" value="1"/>
</dbReference>
<gene>
    <name evidence="1" type="ORF">GQF63_17255</name>
</gene>
<dbReference type="InterPro" id="IPR006530">
    <property type="entry name" value="YD"/>
</dbReference>
<protein>
    <recommendedName>
        <fullName evidence="3">RHS repeat-associated core domain-containing protein</fullName>
    </recommendedName>
</protein>
<dbReference type="PANTHER" id="PTHR32305:SF15">
    <property type="entry name" value="PROTEIN RHSA-RELATED"/>
    <property type="match status" value="1"/>
</dbReference>
<accession>A0A6N8L212</accession>
<comment type="caution">
    <text evidence="1">The sequence shown here is derived from an EMBL/GenBank/DDBJ whole genome shotgun (WGS) entry which is preliminary data.</text>
</comment>